<reference evidence="1" key="1">
    <citation type="submission" date="2020-03" db="EMBL/GenBank/DDBJ databases">
        <title>A transcriptome and proteome of the tick Rhipicephalus microplus shaped by the genetic composition of its hosts and developmental stage.</title>
        <authorList>
            <person name="Garcia G.R."/>
            <person name="Ribeiro J.M.C."/>
            <person name="Maruyama S.R."/>
            <person name="Gardinasse L.G."/>
            <person name="Nelson K."/>
            <person name="Ferreira B.R."/>
            <person name="Andrade T.G."/>
            <person name="Santos I.K.F.M."/>
        </authorList>
    </citation>
    <scope>NUCLEOTIDE SEQUENCE</scope>
    <source>
        <strain evidence="1">NSGR</strain>
        <tissue evidence="1">Salivary glands</tissue>
    </source>
</reference>
<organism evidence="1">
    <name type="scientific">Rhipicephalus microplus</name>
    <name type="common">Cattle tick</name>
    <name type="synonym">Boophilus microplus</name>
    <dbReference type="NCBI Taxonomy" id="6941"/>
    <lineage>
        <taxon>Eukaryota</taxon>
        <taxon>Metazoa</taxon>
        <taxon>Ecdysozoa</taxon>
        <taxon>Arthropoda</taxon>
        <taxon>Chelicerata</taxon>
        <taxon>Arachnida</taxon>
        <taxon>Acari</taxon>
        <taxon>Parasitiformes</taxon>
        <taxon>Ixodida</taxon>
        <taxon>Ixodoidea</taxon>
        <taxon>Ixodidae</taxon>
        <taxon>Rhipicephalinae</taxon>
        <taxon>Rhipicephalus</taxon>
        <taxon>Boophilus</taxon>
    </lineage>
</organism>
<evidence type="ECO:0000313" key="1">
    <source>
        <dbReference type="EMBL" id="NIE44679.1"/>
    </source>
</evidence>
<name>A0A6G5A1L9_RHIMP</name>
<accession>A0A6G5A1L9</accession>
<dbReference type="AlphaFoldDB" id="A0A6G5A1L9"/>
<sequence>MVLTPLLLFATAIKRLMFVSVLLSFVLGEPETWHSIFQLSFMEPVGAKILTKKSLSRSMASQFCNCSYLNVKFNNKAGCIFS</sequence>
<dbReference type="EMBL" id="GIKN01002406">
    <property type="protein sequence ID" value="NIE44679.1"/>
    <property type="molecule type" value="Transcribed_RNA"/>
</dbReference>
<protein>
    <submittedName>
        <fullName evidence="1">Putative secreted protein</fullName>
    </submittedName>
</protein>
<proteinExistence type="predicted"/>